<dbReference type="AlphaFoldDB" id="A0A1I7WZ89"/>
<keyword evidence="1" id="KW-0812">Transmembrane</keyword>
<feature type="transmembrane region" description="Helical" evidence="1">
    <location>
        <begin position="39"/>
        <end position="57"/>
    </location>
</feature>
<reference evidence="3" key="1">
    <citation type="submission" date="2016-11" db="UniProtKB">
        <authorList>
            <consortium name="WormBaseParasite"/>
        </authorList>
    </citation>
    <scope>IDENTIFICATION</scope>
</reference>
<dbReference type="Proteomes" id="UP000095283">
    <property type="component" value="Unplaced"/>
</dbReference>
<proteinExistence type="predicted"/>
<dbReference type="WBParaSite" id="Hba_10495">
    <property type="protein sequence ID" value="Hba_10495"/>
    <property type="gene ID" value="Hba_10495"/>
</dbReference>
<accession>A0A1I7WZ89</accession>
<organism evidence="2 3">
    <name type="scientific">Heterorhabditis bacteriophora</name>
    <name type="common">Entomopathogenic nematode worm</name>
    <dbReference type="NCBI Taxonomy" id="37862"/>
    <lineage>
        <taxon>Eukaryota</taxon>
        <taxon>Metazoa</taxon>
        <taxon>Ecdysozoa</taxon>
        <taxon>Nematoda</taxon>
        <taxon>Chromadorea</taxon>
        <taxon>Rhabditida</taxon>
        <taxon>Rhabditina</taxon>
        <taxon>Rhabditomorpha</taxon>
        <taxon>Strongyloidea</taxon>
        <taxon>Heterorhabditidae</taxon>
        <taxon>Heterorhabditis</taxon>
    </lineage>
</organism>
<keyword evidence="1" id="KW-0472">Membrane</keyword>
<keyword evidence="2" id="KW-1185">Reference proteome</keyword>
<name>A0A1I7WZ89_HETBA</name>
<evidence type="ECO:0000313" key="2">
    <source>
        <dbReference type="Proteomes" id="UP000095283"/>
    </source>
</evidence>
<sequence length="72" mass="8274">MPESEEVPCFLEKPEGPSCICTRTPDMVNKNNLLSYKTWIPLKIMVPIGFVIIGTVMPEYSKTYSQYILFLK</sequence>
<evidence type="ECO:0000256" key="1">
    <source>
        <dbReference type="SAM" id="Phobius"/>
    </source>
</evidence>
<protein>
    <submittedName>
        <fullName evidence="3">HIG1 domain-containing protein</fullName>
    </submittedName>
</protein>
<keyword evidence="1" id="KW-1133">Transmembrane helix</keyword>
<evidence type="ECO:0000313" key="3">
    <source>
        <dbReference type="WBParaSite" id="Hba_10495"/>
    </source>
</evidence>